<feature type="binding site" evidence="7">
    <location>
        <position position="107"/>
    </location>
    <ligand>
        <name>Zn(2+)</name>
        <dbReference type="ChEBI" id="CHEBI:29105"/>
        <note>catalytic</note>
    </ligand>
</feature>
<dbReference type="EMBL" id="DRBW01000153">
    <property type="protein sequence ID" value="HDM90320.1"/>
    <property type="molecule type" value="Genomic_DNA"/>
</dbReference>
<dbReference type="InterPro" id="IPR020549">
    <property type="entry name" value="YbeY_CS"/>
</dbReference>
<comment type="caution">
    <text evidence="8">The sequence shown here is derived from an EMBL/GenBank/DDBJ whole genome shotgun (WGS) entry which is preliminary data.</text>
</comment>
<dbReference type="GO" id="GO:0006364">
    <property type="term" value="P:rRNA processing"/>
    <property type="evidence" value="ECO:0007669"/>
    <property type="project" value="UniProtKB-UniRule"/>
</dbReference>
<keyword evidence="7" id="KW-0690">Ribosome biogenesis</keyword>
<keyword evidence="4 7" id="KW-0255">Endonuclease</keyword>
<dbReference type="Gene3D" id="3.40.390.30">
    <property type="entry name" value="Metalloproteases ('zincins'), catalytic domain"/>
    <property type="match status" value="1"/>
</dbReference>
<keyword evidence="5 7" id="KW-0378">Hydrolase</keyword>
<dbReference type="PANTHER" id="PTHR46986:SF1">
    <property type="entry name" value="ENDORIBONUCLEASE YBEY, CHLOROPLASTIC"/>
    <property type="match status" value="1"/>
</dbReference>
<dbReference type="EC" id="3.1.-.-" evidence="7"/>
<gene>
    <name evidence="7 8" type="primary">ybeY</name>
    <name evidence="8" type="ORF">ENG67_03815</name>
</gene>
<dbReference type="Proteomes" id="UP000885931">
    <property type="component" value="Unassembled WGS sequence"/>
</dbReference>
<evidence type="ECO:0000256" key="5">
    <source>
        <dbReference type="ARBA" id="ARBA00022801"/>
    </source>
</evidence>
<dbReference type="PROSITE" id="PS01306">
    <property type="entry name" value="UPF0054"/>
    <property type="match status" value="1"/>
</dbReference>
<dbReference type="NCBIfam" id="TIGR00043">
    <property type="entry name" value="rRNA maturation RNase YbeY"/>
    <property type="match status" value="1"/>
</dbReference>
<proteinExistence type="inferred from homology"/>
<evidence type="ECO:0000256" key="4">
    <source>
        <dbReference type="ARBA" id="ARBA00022759"/>
    </source>
</evidence>
<dbReference type="Pfam" id="PF02130">
    <property type="entry name" value="YbeY"/>
    <property type="match status" value="1"/>
</dbReference>
<accession>A0A7C1BFQ8</accession>
<evidence type="ECO:0000313" key="8">
    <source>
        <dbReference type="EMBL" id="HDM90320.1"/>
    </source>
</evidence>
<protein>
    <recommendedName>
        <fullName evidence="7">Endoribonuclease YbeY</fullName>
        <ecNumber evidence="7">3.1.-.-</ecNumber>
    </recommendedName>
</protein>
<dbReference type="GO" id="GO:0008270">
    <property type="term" value="F:zinc ion binding"/>
    <property type="evidence" value="ECO:0007669"/>
    <property type="project" value="UniProtKB-UniRule"/>
</dbReference>
<keyword evidence="6 7" id="KW-0862">Zinc</keyword>
<dbReference type="SUPFAM" id="SSF55486">
    <property type="entry name" value="Metalloproteases ('zincins'), catalytic domain"/>
    <property type="match status" value="1"/>
</dbReference>
<feature type="binding site" evidence="7">
    <location>
        <position position="113"/>
    </location>
    <ligand>
        <name>Zn(2+)</name>
        <dbReference type="ChEBI" id="CHEBI:29105"/>
        <note>catalytic</note>
    </ligand>
</feature>
<keyword evidence="3 7" id="KW-0479">Metal-binding</keyword>
<dbReference type="GO" id="GO:0004521">
    <property type="term" value="F:RNA endonuclease activity"/>
    <property type="evidence" value="ECO:0007669"/>
    <property type="project" value="UniProtKB-UniRule"/>
</dbReference>
<organism evidence="8">
    <name type="scientific">candidate division WOR-3 bacterium</name>
    <dbReference type="NCBI Taxonomy" id="2052148"/>
    <lineage>
        <taxon>Bacteria</taxon>
        <taxon>Bacteria division WOR-3</taxon>
    </lineage>
</organism>
<dbReference type="PANTHER" id="PTHR46986">
    <property type="entry name" value="ENDORIBONUCLEASE YBEY, CHLOROPLASTIC"/>
    <property type="match status" value="1"/>
</dbReference>
<keyword evidence="2 7" id="KW-0540">Nuclease</keyword>
<evidence type="ECO:0000256" key="6">
    <source>
        <dbReference type="ARBA" id="ARBA00022833"/>
    </source>
</evidence>
<keyword evidence="7" id="KW-0698">rRNA processing</keyword>
<dbReference type="AlphaFoldDB" id="A0A7C1BFQ8"/>
<comment type="subcellular location">
    <subcellularLocation>
        <location evidence="7">Cytoplasm</location>
    </subcellularLocation>
</comment>
<evidence type="ECO:0000256" key="1">
    <source>
        <dbReference type="ARBA" id="ARBA00010875"/>
    </source>
</evidence>
<feature type="binding site" evidence="7">
    <location>
        <position position="103"/>
    </location>
    <ligand>
        <name>Zn(2+)</name>
        <dbReference type="ChEBI" id="CHEBI:29105"/>
        <note>catalytic</note>
    </ligand>
</feature>
<evidence type="ECO:0000256" key="2">
    <source>
        <dbReference type="ARBA" id="ARBA00022722"/>
    </source>
</evidence>
<sequence>MKIQVINNQKALPIPDEWLRKARENLLQIVRSEGREPFKELNVVIVDDTYMASLNREFLKRNGTTDVIAFPLDDVGEIYVSAEVAADRSPVDPLEELALYVIHGLLHLLGYDHQRPEEEKIMREKERVYLSQWKR</sequence>
<comment type="function">
    <text evidence="7">Single strand-specific metallo-endoribonuclease involved in late-stage 70S ribosome quality control and in maturation of the 3' terminus of the 16S rRNA.</text>
</comment>
<dbReference type="InterPro" id="IPR002036">
    <property type="entry name" value="YbeY"/>
</dbReference>
<reference evidence="8" key="1">
    <citation type="journal article" date="2020" name="mSystems">
        <title>Genome- and Community-Level Interaction Insights into Carbon Utilization and Element Cycling Functions of Hydrothermarchaeota in Hydrothermal Sediment.</title>
        <authorList>
            <person name="Zhou Z."/>
            <person name="Liu Y."/>
            <person name="Xu W."/>
            <person name="Pan J."/>
            <person name="Luo Z.H."/>
            <person name="Li M."/>
        </authorList>
    </citation>
    <scope>NUCLEOTIDE SEQUENCE [LARGE SCALE GENOMIC DNA]</scope>
    <source>
        <strain evidence="8">HyVt-237</strain>
    </source>
</reference>
<name>A0A7C1BFQ8_UNCW3</name>
<evidence type="ECO:0000256" key="3">
    <source>
        <dbReference type="ARBA" id="ARBA00022723"/>
    </source>
</evidence>
<dbReference type="InterPro" id="IPR023091">
    <property type="entry name" value="MetalPrtase_cat_dom_sf_prd"/>
</dbReference>
<dbReference type="HAMAP" id="MF_00009">
    <property type="entry name" value="Endoribonucl_YbeY"/>
    <property type="match status" value="1"/>
</dbReference>
<comment type="cofactor">
    <cofactor evidence="7">
        <name>Zn(2+)</name>
        <dbReference type="ChEBI" id="CHEBI:29105"/>
    </cofactor>
    <text evidence="7">Binds 1 zinc ion.</text>
</comment>
<dbReference type="GO" id="GO:0004222">
    <property type="term" value="F:metalloendopeptidase activity"/>
    <property type="evidence" value="ECO:0007669"/>
    <property type="project" value="InterPro"/>
</dbReference>
<keyword evidence="7" id="KW-0963">Cytoplasm</keyword>
<dbReference type="GO" id="GO:0005737">
    <property type="term" value="C:cytoplasm"/>
    <property type="evidence" value="ECO:0007669"/>
    <property type="project" value="UniProtKB-SubCell"/>
</dbReference>
<evidence type="ECO:0000256" key="7">
    <source>
        <dbReference type="HAMAP-Rule" id="MF_00009"/>
    </source>
</evidence>
<comment type="similarity">
    <text evidence="1 7">Belongs to the endoribonuclease YbeY family.</text>
</comment>